<protein>
    <submittedName>
        <fullName evidence="1">Uncharacterized protein</fullName>
    </submittedName>
</protein>
<reference evidence="1 2" key="1">
    <citation type="journal article" date="2019" name="G3 (Bethesda)">
        <title>Sequencing of a Wild Apple (Malus baccata) Genome Unravels the Differences Between Cultivated and Wild Apple Species Regarding Disease Resistance and Cold Tolerance.</title>
        <authorList>
            <person name="Chen X."/>
        </authorList>
    </citation>
    <scope>NUCLEOTIDE SEQUENCE [LARGE SCALE GENOMIC DNA]</scope>
    <source>
        <strain evidence="2">cv. Shandingzi</strain>
        <tissue evidence="1">Leaves</tissue>
    </source>
</reference>
<dbReference type="AlphaFoldDB" id="A0A540K7C1"/>
<organism evidence="1 2">
    <name type="scientific">Malus baccata</name>
    <name type="common">Siberian crab apple</name>
    <name type="synonym">Pyrus baccata</name>
    <dbReference type="NCBI Taxonomy" id="106549"/>
    <lineage>
        <taxon>Eukaryota</taxon>
        <taxon>Viridiplantae</taxon>
        <taxon>Streptophyta</taxon>
        <taxon>Embryophyta</taxon>
        <taxon>Tracheophyta</taxon>
        <taxon>Spermatophyta</taxon>
        <taxon>Magnoliopsida</taxon>
        <taxon>eudicotyledons</taxon>
        <taxon>Gunneridae</taxon>
        <taxon>Pentapetalae</taxon>
        <taxon>rosids</taxon>
        <taxon>fabids</taxon>
        <taxon>Rosales</taxon>
        <taxon>Rosaceae</taxon>
        <taxon>Amygdaloideae</taxon>
        <taxon>Maleae</taxon>
        <taxon>Malus</taxon>
    </lineage>
</organism>
<keyword evidence="2" id="KW-1185">Reference proteome</keyword>
<accession>A0A540K7C1</accession>
<sequence length="67" mass="7268">MLVSSNSTESTTVRVSSDKAEWIKIIAFTCSRSPKHHPLVHRVSIAASEAAPELPPIHFSAPVCRSV</sequence>
<evidence type="ECO:0000313" key="2">
    <source>
        <dbReference type="Proteomes" id="UP000315295"/>
    </source>
</evidence>
<proteinExistence type="predicted"/>
<comment type="caution">
    <text evidence="1">The sequence shown here is derived from an EMBL/GenBank/DDBJ whole genome shotgun (WGS) entry which is preliminary data.</text>
</comment>
<gene>
    <name evidence="1" type="ORF">C1H46_044350</name>
</gene>
<dbReference type="Proteomes" id="UP000315295">
    <property type="component" value="Unassembled WGS sequence"/>
</dbReference>
<evidence type="ECO:0000313" key="1">
    <source>
        <dbReference type="EMBL" id="TQD70116.1"/>
    </source>
</evidence>
<dbReference type="EMBL" id="VIEB01001982">
    <property type="protein sequence ID" value="TQD70116.1"/>
    <property type="molecule type" value="Genomic_DNA"/>
</dbReference>
<name>A0A540K7C1_MALBA</name>